<organism evidence="2 3">
    <name type="scientific">Megalurothrips usitatus</name>
    <name type="common">bean blossom thrips</name>
    <dbReference type="NCBI Taxonomy" id="439358"/>
    <lineage>
        <taxon>Eukaryota</taxon>
        <taxon>Metazoa</taxon>
        <taxon>Ecdysozoa</taxon>
        <taxon>Arthropoda</taxon>
        <taxon>Hexapoda</taxon>
        <taxon>Insecta</taxon>
        <taxon>Pterygota</taxon>
        <taxon>Neoptera</taxon>
        <taxon>Paraneoptera</taxon>
        <taxon>Thysanoptera</taxon>
        <taxon>Terebrantia</taxon>
        <taxon>Thripoidea</taxon>
        <taxon>Thripidae</taxon>
        <taxon>Megalurothrips</taxon>
    </lineage>
</organism>
<dbReference type="PANTHER" id="PTHR10174:SF224">
    <property type="entry name" value="RETINOL-BINDING PROTEIN PINTA"/>
    <property type="match status" value="1"/>
</dbReference>
<evidence type="ECO:0000313" key="2">
    <source>
        <dbReference type="EMBL" id="KAJ1522546.1"/>
    </source>
</evidence>
<dbReference type="AlphaFoldDB" id="A0AAV7X974"/>
<dbReference type="EMBL" id="JAPTSV010000011">
    <property type="protein sequence ID" value="KAJ1522546.1"/>
    <property type="molecule type" value="Genomic_DNA"/>
</dbReference>
<dbReference type="InterPro" id="IPR036273">
    <property type="entry name" value="CRAL/TRIO_N_dom_sf"/>
</dbReference>
<evidence type="ECO:0000313" key="3">
    <source>
        <dbReference type="Proteomes" id="UP001075354"/>
    </source>
</evidence>
<dbReference type="Gene3D" id="3.40.525.10">
    <property type="entry name" value="CRAL-TRIO lipid binding domain"/>
    <property type="match status" value="1"/>
</dbReference>
<dbReference type="Pfam" id="PF00650">
    <property type="entry name" value="CRAL_TRIO"/>
    <property type="match status" value="1"/>
</dbReference>
<comment type="caution">
    <text evidence="2">The sequence shown here is derived from an EMBL/GenBank/DDBJ whole genome shotgun (WGS) entry which is preliminary data.</text>
</comment>
<evidence type="ECO:0000259" key="1">
    <source>
        <dbReference type="PROSITE" id="PS50191"/>
    </source>
</evidence>
<sequence length="316" mass="36650">MTTRLLADLDQLSEEQELQLYKKWETTPEATRRDAVALREWLQKQPHLPKLTEDEDEWLCRYLLACKNSLERAKRRIEYFFTVQAMWPEYFTPPTVAEGLAFGEYMWGAPLPKMLPDGTRLCFYKFAPKVGKDASGMNWMMFYMLSLGYIELQLSQPGQPLHIEAVFDVEHYTLSLNNSFIAHLAEFRRFVQCIQVALPLHVRRIHVMNAPPLAVTALNKLVRPFLQDKINQRIVTHDGLDSLAKAVPVECLPKDLGGLLPLTMQEYTLRWADMAQAATKWFMDRRWMKADLTNKPDCKFNSEFGLDGSFRKLAVD</sequence>
<dbReference type="SUPFAM" id="SSF46938">
    <property type="entry name" value="CRAL/TRIO N-terminal domain"/>
    <property type="match status" value="1"/>
</dbReference>
<reference evidence="2" key="1">
    <citation type="submission" date="2022-12" db="EMBL/GenBank/DDBJ databases">
        <title>Chromosome-level genome assembly of the bean flower thrips Megalurothrips usitatus.</title>
        <authorList>
            <person name="Ma L."/>
            <person name="Liu Q."/>
            <person name="Li H."/>
            <person name="Cai W."/>
        </authorList>
    </citation>
    <scope>NUCLEOTIDE SEQUENCE</scope>
    <source>
        <strain evidence="2">Cailab_2022a</strain>
    </source>
</reference>
<dbReference type="PROSITE" id="PS50191">
    <property type="entry name" value="CRAL_TRIO"/>
    <property type="match status" value="1"/>
</dbReference>
<dbReference type="PANTHER" id="PTHR10174">
    <property type="entry name" value="ALPHA-TOCOPHEROL TRANSFER PROTEIN-RELATED"/>
    <property type="match status" value="1"/>
</dbReference>
<dbReference type="Proteomes" id="UP001075354">
    <property type="component" value="Chromosome 11"/>
</dbReference>
<dbReference type="GO" id="GO:1902936">
    <property type="term" value="F:phosphatidylinositol bisphosphate binding"/>
    <property type="evidence" value="ECO:0007669"/>
    <property type="project" value="TreeGrafter"/>
</dbReference>
<protein>
    <recommendedName>
        <fullName evidence="1">CRAL-TRIO domain-containing protein</fullName>
    </recommendedName>
</protein>
<dbReference type="PRINTS" id="PR00180">
    <property type="entry name" value="CRETINALDHBP"/>
</dbReference>
<name>A0AAV7X974_9NEOP</name>
<proteinExistence type="predicted"/>
<dbReference type="CDD" id="cd00170">
    <property type="entry name" value="SEC14"/>
    <property type="match status" value="1"/>
</dbReference>
<dbReference type="SUPFAM" id="SSF52087">
    <property type="entry name" value="CRAL/TRIO domain"/>
    <property type="match status" value="1"/>
</dbReference>
<dbReference type="GO" id="GO:0016020">
    <property type="term" value="C:membrane"/>
    <property type="evidence" value="ECO:0007669"/>
    <property type="project" value="TreeGrafter"/>
</dbReference>
<dbReference type="InterPro" id="IPR001251">
    <property type="entry name" value="CRAL-TRIO_dom"/>
</dbReference>
<gene>
    <name evidence="2" type="ORF">ONE63_001732</name>
</gene>
<accession>A0AAV7X974</accession>
<dbReference type="InterPro" id="IPR036865">
    <property type="entry name" value="CRAL-TRIO_dom_sf"/>
</dbReference>
<feature type="domain" description="CRAL-TRIO" evidence="1">
    <location>
        <begin position="93"/>
        <end position="264"/>
    </location>
</feature>
<keyword evidence="3" id="KW-1185">Reference proteome</keyword>